<accession>A0A267H2B9</accession>
<dbReference type="AlphaFoldDB" id="A0A267H2B9"/>
<comment type="caution">
    <text evidence="2">The sequence shown here is derived from an EMBL/GenBank/DDBJ whole genome shotgun (WGS) entry which is preliminary data.</text>
</comment>
<feature type="region of interest" description="Disordered" evidence="1">
    <location>
        <begin position="1"/>
        <end position="30"/>
    </location>
</feature>
<sequence length="82" mass="8664">ALTMSSPPMRSPSTSAQGQDISNNDPDGSDIAAIMGFASFGKAGKLPTPSASNEAKKSQGKEKDKELPTDYMKLFEDSLRLA</sequence>
<name>A0A267H2B9_9PLAT</name>
<proteinExistence type="predicted"/>
<evidence type="ECO:0000256" key="1">
    <source>
        <dbReference type="SAM" id="MobiDB-lite"/>
    </source>
</evidence>
<dbReference type="Proteomes" id="UP000215902">
    <property type="component" value="Unassembled WGS sequence"/>
</dbReference>
<reference evidence="2 3" key="1">
    <citation type="submission" date="2017-06" db="EMBL/GenBank/DDBJ databases">
        <title>A platform for efficient transgenesis in Macrostomum lignano, a flatworm model organism for stem cell research.</title>
        <authorList>
            <person name="Berezikov E."/>
        </authorList>
    </citation>
    <scope>NUCLEOTIDE SEQUENCE [LARGE SCALE GENOMIC DNA]</scope>
    <source>
        <strain evidence="2">DV1</strain>
        <tissue evidence="2">Whole organism</tissue>
    </source>
</reference>
<evidence type="ECO:0000313" key="2">
    <source>
        <dbReference type="EMBL" id="PAA91697.1"/>
    </source>
</evidence>
<feature type="non-terminal residue" evidence="2">
    <location>
        <position position="82"/>
    </location>
</feature>
<keyword evidence="3" id="KW-1185">Reference proteome</keyword>
<feature type="region of interest" description="Disordered" evidence="1">
    <location>
        <begin position="42"/>
        <end position="69"/>
    </location>
</feature>
<evidence type="ECO:0000313" key="3">
    <source>
        <dbReference type="Proteomes" id="UP000215902"/>
    </source>
</evidence>
<feature type="compositionally biased region" description="Low complexity" evidence="1">
    <location>
        <begin position="1"/>
        <end position="15"/>
    </location>
</feature>
<feature type="compositionally biased region" description="Polar residues" evidence="1">
    <location>
        <begin position="16"/>
        <end position="26"/>
    </location>
</feature>
<dbReference type="EMBL" id="NIVC01000080">
    <property type="protein sequence ID" value="PAA91697.1"/>
    <property type="molecule type" value="Genomic_DNA"/>
</dbReference>
<protein>
    <submittedName>
        <fullName evidence="2">Uncharacterized protein</fullName>
    </submittedName>
</protein>
<gene>
    <name evidence="2" type="ORF">BOX15_Mlig025704g3</name>
</gene>
<feature type="non-terminal residue" evidence="2">
    <location>
        <position position="1"/>
    </location>
</feature>
<feature type="compositionally biased region" description="Basic and acidic residues" evidence="1">
    <location>
        <begin position="54"/>
        <end position="69"/>
    </location>
</feature>
<organism evidence="2 3">
    <name type="scientific">Macrostomum lignano</name>
    <dbReference type="NCBI Taxonomy" id="282301"/>
    <lineage>
        <taxon>Eukaryota</taxon>
        <taxon>Metazoa</taxon>
        <taxon>Spiralia</taxon>
        <taxon>Lophotrochozoa</taxon>
        <taxon>Platyhelminthes</taxon>
        <taxon>Rhabditophora</taxon>
        <taxon>Macrostomorpha</taxon>
        <taxon>Macrostomida</taxon>
        <taxon>Macrostomidae</taxon>
        <taxon>Macrostomum</taxon>
    </lineage>
</organism>